<protein>
    <recommendedName>
        <fullName evidence="6">TF-B3 domain-containing protein</fullName>
    </recommendedName>
</protein>
<keyword evidence="5" id="KW-0539">Nucleus</keyword>
<dbReference type="InterPro" id="IPR050655">
    <property type="entry name" value="Plant_B3_domain"/>
</dbReference>
<evidence type="ECO:0000256" key="3">
    <source>
        <dbReference type="ARBA" id="ARBA00023125"/>
    </source>
</evidence>
<dbReference type="SUPFAM" id="SSF101936">
    <property type="entry name" value="DNA-binding pseudobarrel domain"/>
    <property type="match status" value="2"/>
</dbReference>
<evidence type="ECO:0000256" key="4">
    <source>
        <dbReference type="ARBA" id="ARBA00023163"/>
    </source>
</evidence>
<dbReference type="EMBL" id="CM018032">
    <property type="protein sequence ID" value="KAA8547265.1"/>
    <property type="molecule type" value="Genomic_DNA"/>
</dbReference>
<evidence type="ECO:0000256" key="2">
    <source>
        <dbReference type="ARBA" id="ARBA00023015"/>
    </source>
</evidence>
<evidence type="ECO:0000313" key="7">
    <source>
        <dbReference type="EMBL" id="KAA8547265.1"/>
    </source>
</evidence>
<dbReference type="GO" id="GO:0003677">
    <property type="term" value="F:DNA binding"/>
    <property type="evidence" value="ECO:0007669"/>
    <property type="project" value="UniProtKB-KW"/>
</dbReference>
<keyword evidence="2" id="KW-0805">Transcription regulation</keyword>
<dbReference type="SMART" id="SM01019">
    <property type="entry name" value="B3"/>
    <property type="match status" value="2"/>
</dbReference>
<evidence type="ECO:0000256" key="1">
    <source>
        <dbReference type="ARBA" id="ARBA00004123"/>
    </source>
</evidence>
<evidence type="ECO:0000259" key="6">
    <source>
        <dbReference type="PROSITE" id="PS50863"/>
    </source>
</evidence>
<dbReference type="OrthoDB" id="635132at2759"/>
<keyword evidence="3" id="KW-0238">DNA-binding</keyword>
<sequence length="282" mass="31972">MSALQLLLFNGDTGFTFNNINLQRIPPAFLQKNFKEKIPENITLKTHTGKSWDVKVAQIDGHDYFFAHYGWRKFVEDHKLQVGDFLVFWLISDSTFDVVTYDRSGCEKEVNSAIRGNIGDASTIFEHNNENPLMGIRRTARGRKPKASLHDVKMKNDESEGMVKAAGSVKAIQPSFVGILKKYNRYIMNLPLGFARETGMITKKSTVLRDPEGRLWPVIIRATRNNGSVGLGVGWSEFQRANKLADGNKCLFRFIQNAGNVIEVQILHRGKRLPGNRYRLLS</sequence>
<keyword evidence="4" id="KW-0804">Transcription</keyword>
<dbReference type="Proteomes" id="UP000325577">
    <property type="component" value="Linkage Group LG1"/>
</dbReference>
<proteinExistence type="predicted"/>
<dbReference type="Pfam" id="PF02362">
    <property type="entry name" value="B3"/>
    <property type="match status" value="2"/>
</dbReference>
<dbReference type="InterPro" id="IPR003340">
    <property type="entry name" value="B3_DNA-bd"/>
</dbReference>
<reference evidence="7 8" key="1">
    <citation type="submission" date="2019-09" db="EMBL/GenBank/DDBJ databases">
        <title>A chromosome-level genome assembly of the Chinese tupelo Nyssa sinensis.</title>
        <authorList>
            <person name="Yang X."/>
            <person name="Kang M."/>
            <person name="Yang Y."/>
            <person name="Xiong H."/>
            <person name="Wang M."/>
            <person name="Zhang Z."/>
            <person name="Wang Z."/>
            <person name="Wu H."/>
            <person name="Ma T."/>
            <person name="Liu J."/>
            <person name="Xi Z."/>
        </authorList>
    </citation>
    <scope>NUCLEOTIDE SEQUENCE [LARGE SCALE GENOMIC DNA]</scope>
    <source>
        <strain evidence="7">J267</strain>
        <tissue evidence="7">Leaf</tissue>
    </source>
</reference>
<dbReference type="PROSITE" id="PS50863">
    <property type="entry name" value="B3"/>
    <property type="match status" value="2"/>
</dbReference>
<organism evidence="7 8">
    <name type="scientific">Nyssa sinensis</name>
    <dbReference type="NCBI Taxonomy" id="561372"/>
    <lineage>
        <taxon>Eukaryota</taxon>
        <taxon>Viridiplantae</taxon>
        <taxon>Streptophyta</taxon>
        <taxon>Embryophyta</taxon>
        <taxon>Tracheophyta</taxon>
        <taxon>Spermatophyta</taxon>
        <taxon>Magnoliopsida</taxon>
        <taxon>eudicotyledons</taxon>
        <taxon>Gunneridae</taxon>
        <taxon>Pentapetalae</taxon>
        <taxon>asterids</taxon>
        <taxon>Cornales</taxon>
        <taxon>Nyssaceae</taxon>
        <taxon>Nyssa</taxon>
    </lineage>
</organism>
<dbReference type="CDD" id="cd10017">
    <property type="entry name" value="B3_DNA"/>
    <property type="match status" value="2"/>
</dbReference>
<gene>
    <name evidence="7" type="ORF">F0562_003871</name>
</gene>
<name>A0A5J5BW48_9ASTE</name>
<dbReference type="AlphaFoldDB" id="A0A5J5BW48"/>
<keyword evidence="8" id="KW-1185">Reference proteome</keyword>
<evidence type="ECO:0000256" key="5">
    <source>
        <dbReference type="ARBA" id="ARBA00023242"/>
    </source>
</evidence>
<dbReference type="GO" id="GO:0005634">
    <property type="term" value="C:nucleus"/>
    <property type="evidence" value="ECO:0007669"/>
    <property type="project" value="UniProtKB-SubCell"/>
</dbReference>
<evidence type="ECO:0000313" key="8">
    <source>
        <dbReference type="Proteomes" id="UP000325577"/>
    </source>
</evidence>
<dbReference type="InterPro" id="IPR015300">
    <property type="entry name" value="DNA-bd_pseudobarrel_sf"/>
</dbReference>
<accession>A0A5J5BW48</accession>
<comment type="subcellular location">
    <subcellularLocation>
        <location evidence="1">Nucleus</location>
    </subcellularLocation>
</comment>
<dbReference type="PANTHER" id="PTHR31920">
    <property type="entry name" value="B3 DOMAIN-CONTAINING"/>
    <property type="match status" value="1"/>
</dbReference>
<feature type="domain" description="TF-B3" evidence="6">
    <location>
        <begin position="8"/>
        <end position="104"/>
    </location>
</feature>
<dbReference type="PANTHER" id="PTHR31920:SF135">
    <property type="entry name" value="B3 DOMAIN-CONTAINING PROTEIN OS03G0621600-RELATED"/>
    <property type="match status" value="1"/>
</dbReference>
<dbReference type="Gene3D" id="2.40.330.10">
    <property type="entry name" value="DNA-binding pseudobarrel domain"/>
    <property type="match status" value="2"/>
</dbReference>
<feature type="domain" description="TF-B3" evidence="6">
    <location>
        <begin position="173"/>
        <end position="270"/>
    </location>
</feature>